<protein>
    <submittedName>
        <fullName evidence="2">Uncharacterized protein</fullName>
    </submittedName>
</protein>
<organism evidence="2 3">
    <name type="scientific">Rhodofomes roseus</name>
    <dbReference type="NCBI Taxonomy" id="34475"/>
    <lineage>
        <taxon>Eukaryota</taxon>
        <taxon>Fungi</taxon>
        <taxon>Dikarya</taxon>
        <taxon>Basidiomycota</taxon>
        <taxon>Agaricomycotina</taxon>
        <taxon>Agaricomycetes</taxon>
        <taxon>Polyporales</taxon>
        <taxon>Rhodofomes</taxon>
    </lineage>
</organism>
<sequence>MVPRRGRSHSLPWPARTPHQPTASPPLCQYSPTRPPSFLRLPAHRWPIFSQCLRKAYHHHPSPGYAASRSTPRSFTSNADRGARRPFTHHTPLAPMDTNPTSCRIRVRTDAPPSSPSRLVGDRAQLPLFYVPSPRTAPPSIAATLSSYHRFPPPAKAGKGVVPLFRTLPAALSPGAPICSGQPDISALSLLRRPHLRCRAIGQSYPPIPSLATPHGREPAQRSHRCFHFPFAGLRPTPLLSPFIWQLHLALPFPSRRSSFVVPINSSMCICPVPLLLDKNNTIRQERNIRLFLCHYPFTSDGPKLRSVHDSCCRNSASLDDPG</sequence>
<name>A0ABQ8KHF0_9APHY</name>
<proteinExistence type="predicted"/>
<feature type="region of interest" description="Disordered" evidence="1">
    <location>
        <begin position="60"/>
        <end position="103"/>
    </location>
</feature>
<accession>A0ABQ8KHF0</accession>
<reference evidence="2 3" key="1">
    <citation type="journal article" date="2021" name="Environ. Microbiol.">
        <title>Gene family expansions and transcriptome signatures uncover fungal adaptations to wood decay.</title>
        <authorList>
            <person name="Hage H."/>
            <person name="Miyauchi S."/>
            <person name="Viragh M."/>
            <person name="Drula E."/>
            <person name="Min B."/>
            <person name="Chaduli D."/>
            <person name="Navarro D."/>
            <person name="Favel A."/>
            <person name="Norest M."/>
            <person name="Lesage-Meessen L."/>
            <person name="Balint B."/>
            <person name="Merenyi Z."/>
            <person name="de Eugenio L."/>
            <person name="Morin E."/>
            <person name="Martinez A.T."/>
            <person name="Baldrian P."/>
            <person name="Stursova M."/>
            <person name="Martinez M.J."/>
            <person name="Novotny C."/>
            <person name="Magnuson J.K."/>
            <person name="Spatafora J.W."/>
            <person name="Maurice S."/>
            <person name="Pangilinan J."/>
            <person name="Andreopoulos W."/>
            <person name="LaButti K."/>
            <person name="Hundley H."/>
            <person name="Na H."/>
            <person name="Kuo A."/>
            <person name="Barry K."/>
            <person name="Lipzen A."/>
            <person name="Henrissat B."/>
            <person name="Riley R."/>
            <person name="Ahrendt S."/>
            <person name="Nagy L.G."/>
            <person name="Grigoriev I.V."/>
            <person name="Martin F."/>
            <person name="Rosso M.N."/>
        </authorList>
    </citation>
    <scope>NUCLEOTIDE SEQUENCE [LARGE SCALE GENOMIC DNA]</scope>
    <source>
        <strain evidence="2 3">CIRM-BRFM 1785</strain>
    </source>
</reference>
<feature type="compositionally biased region" description="Polar residues" evidence="1">
    <location>
        <begin position="68"/>
        <end position="79"/>
    </location>
</feature>
<evidence type="ECO:0000313" key="3">
    <source>
        <dbReference type="Proteomes" id="UP000814176"/>
    </source>
</evidence>
<evidence type="ECO:0000256" key="1">
    <source>
        <dbReference type="SAM" id="MobiDB-lite"/>
    </source>
</evidence>
<comment type="caution">
    <text evidence="2">The sequence shown here is derived from an EMBL/GenBank/DDBJ whole genome shotgun (WGS) entry which is preliminary data.</text>
</comment>
<dbReference type="Proteomes" id="UP000814176">
    <property type="component" value="Unassembled WGS sequence"/>
</dbReference>
<dbReference type="RefSeq" id="XP_047779460.1">
    <property type="nucleotide sequence ID" value="XM_047919580.1"/>
</dbReference>
<keyword evidence="3" id="KW-1185">Reference proteome</keyword>
<dbReference type="EMBL" id="JADCUA010000009">
    <property type="protein sequence ID" value="KAH9837291.1"/>
    <property type="molecule type" value="Genomic_DNA"/>
</dbReference>
<feature type="region of interest" description="Disordered" evidence="1">
    <location>
        <begin position="1"/>
        <end position="28"/>
    </location>
</feature>
<gene>
    <name evidence="2" type="ORF">C8Q71DRAFT_595111</name>
</gene>
<evidence type="ECO:0000313" key="2">
    <source>
        <dbReference type="EMBL" id="KAH9837291.1"/>
    </source>
</evidence>
<dbReference type="GeneID" id="72000312"/>